<feature type="domain" description="Porin" evidence="2">
    <location>
        <begin position="97"/>
        <end position="262"/>
    </location>
</feature>
<feature type="signal peptide" evidence="1">
    <location>
        <begin position="1"/>
        <end position="20"/>
    </location>
</feature>
<dbReference type="OrthoDB" id="5289162at2"/>
<dbReference type="GO" id="GO:0016020">
    <property type="term" value="C:membrane"/>
    <property type="evidence" value="ECO:0007669"/>
    <property type="project" value="InterPro"/>
</dbReference>
<sequence>MKRSIIAFAVLGGSSAVACAQNDPAAERGAGAGVTQQIMCLGDVRYSIACAPAVWPETGGPRSSIIFRAEPIQRMEDNFPGSGGTPMFGGGGRVMARDSFGNDRLDTSAANRAWGMSIGAGFGPLSIRAAHQNRHVARVRLYDAAGNNMEAMNSLVAANLNLGWATVYAAYSVNRGWGSTPLFNPENPYGAGASTIPSTNSRDVLVGMAVPLSHSTTFLASVMHKNDRGLMHRDANMLAIGASYVVSRHTDFYASWSHMRNTSGPGYSLGISSGTGATNSALNIGMRHSF</sequence>
<keyword evidence="4" id="KW-1185">Reference proteome</keyword>
<protein>
    <submittedName>
        <fullName evidence="3">Porin</fullName>
    </submittedName>
</protein>
<name>A0A4Y9SXR9_9BURK</name>
<gene>
    <name evidence="3" type="ORF">E4O92_13050</name>
</gene>
<reference evidence="3 4" key="1">
    <citation type="submission" date="2019-03" db="EMBL/GenBank/DDBJ databases">
        <title>Draft genome of Massilia hortus sp. nov., a novel bacterial species of the Oxalobacteraceae family.</title>
        <authorList>
            <person name="Peta V."/>
            <person name="Raths R."/>
            <person name="Bucking H."/>
        </authorList>
    </citation>
    <scope>NUCLEOTIDE SEQUENCE [LARGE SCALE GENOMIC DNA]</scope>
    <source>
        <strain evidence="3 4">ONC3</strain>
    </source>
</reference>
<dbReference type="SUPFAM" id="SSF56935">
    <property type="entry name" value="Porins"/>
    <property type="match status" value="1"/>
</dbReference>
<organism evidence="3 4">
    <name type="scientific">Massilia horti</name>
    <dbReference type="NCBI Taxonomy" id="2562153"/>
    <lineage>
        <taxon>Bacteria</taxon>
        <taxon>Pseudomonadati</taxon>
        <taxon>Pseudomonadota</taxon>
        <taxon>Betaproteobacteria</taxon>
        <taxon>Burkholderiales</taxon>
        <taxon>Oxalobacteraceae</taxon>
        <taxon>Telluria group</taxon>
        <taxon>Massilia</taxon>
    </lineage>
</organism>
<evidence type="ECO:0000313" key="3">
    <source>
        <dbReference type="EMBL" id="TFW31650.1"/>
    </source>
</evidence>
<dbReference type="Gene3D" id="2.40.160.10">
    <property type="entry name" value="Porin"/>
    <property type="match status" value="1"/>
</dbReference>
<dbReference type="RefSeq" id="WP_135190210.1">
    <property type="nucleotide sequence ID" value="NZ_SPUM01000085.1"/>
</dbReference>
<keyword evidence="1" id="KW-0732">Signal</keyword>
<feature type="chain" id="PRO_5021418061" evidence="1">
    <location>
        <begin position="21"/>
        <end position="290"/>
    </location>
</feature>
<dbReference type="EMBL" id="SPUM01000085">
    <property type="protein sequence ID" value="TFW31650.1"/>
    <property type="molecule type" value="Genomic_DNA"/>
</dbReference>
<dbReference type="AlphaFoldDB" id="A0A4Y9SXR9"/>
<comment type="caution">
    <text evidence="3">The sequence shown here is derived from an EMBL/GenBank/DDBJ whole genome shotgun (WGS) entry which is preliminary data.</text>
</comment>
<evidence type="ECO:0000256" key="1">
    <source>
        <dbReference type="SAM" id="SignalP"/>
    </source>
</evidence>
<dbReference type="InterPro" id="IPR033900">
    <property type="entry name" value="Gram_neg_porin_domain"/>
</dbReference>
<dbReference type="Proteomes" id="UP000297258">
    <property type="component" value="Unassembled WGS sequence"/>
</dbReference>
<evidence type="ECO:0000259" key="2">
    <source>
        <dbReference type="Pfam" id="PF13609"/>
    </source>
</evidence>
<dbReference type="Pfam" id="PF13609">
    <property type="entry name" value="Porin_4"/>
    <property type="match status" value="1"/>
</dbReference>
<proteinExistence type="predicted"/>
<evidence type="ECO:0000313" key="4">
    <source>
        <dbReference type="Proteomes" id="UP000297258"/>
    </source>
</evidence>
<dbReference type="PROSITE" id="PS51257">
    <property type="entry name" value="PROKAR_LIPOPROTEIN"/>
    <property type="match status" value="1"/>
</dbReference>
<dbReference type="GO" id="GO:0015288">
    <property type="term" value="F:porin activity"/>
    <property type="evidence" value="ECO:0007669"/>
    <property type="project" value="InterPro"/>
</dbReference>
<accession>A0A4Y9SXR9</accession>
<dbReference type="InterPro" id="IPR023614">
    <property type="entry name" value="Porin_dom_sf"/>
</dbReference>